<dbReference type="Gene3D" id="2.40.160.10">
    <property type="entry name" value="Porin"/>
    <property type="match status" value="2"/>
</dbReference>
<comment type="catalytic activity">
    <reaction evidence="29">
        <text>Ca(2+)(in) = Ca(2+)(out)</text>
        <dbReference type="Rhea" id="RHEA:29671"/>
        <dbReference type="ChEBI" id="CHEBI:29108"/>
    </reaction>
</comment>
<evidence type="ECO:0000256" key="8">
    <source>
        <dbReference type="ARBA" id="ARBA00022499"/>
    </source>
</evidence>
<evidence type="ECO:0000256" key="34">
    <source>
        <dbReference type="ARBA" id="ARBA00044941"/>
    </source>
</evidence>
<evidence type="ECO:0000256" key="14">
    <source>
        <dbReference type="ARBA" id="ARBA00022840"/>
    </source>
</evidence>
<comment type="catalytic activity">
    <reaction evidence="23">
        <text>a 1,2-diacyl-sn-glycero-3-phospho-L-serine(in) = a 1,2-diacyl-sn-glycero-3-phospho-L-serine(out)</text>
        <dbReference type="Rhea" id="RHEA:38663"/>
        <dbReference type="ChEBI" id="CHEBI:57262"/>
    </reaction>
</comment>
<evidence type="ECO:0000256" key="21">
    <source>
        <dbReference type="ARBA" id="ARBA00023136"/>
    </source>
</evidence>
<evidence type="ECO:0000256" key="22">
    <source>
        <dbReference type="ARBA" id="ARBA00024167"/>
    </source>
</evidence>
<comment type="subcellular location">
    <subcellularLocation>
        <location evidence="3">Cell membrane</location>
        <topology evidence="3">Multi-pass membrane protein</topology>
    </subcellularLocation>
    <subcellularLocation>
        <location evidence="1">Membrane raft</location>
        <topology evidence="1">Multi-pass membrane protein</topology>
    </subcellularLocation>
    <subcellularLocation>
        <location evidence="2">Mitochondrion outer membrane</location>
        <topology evidence="2">Multi-pass membrane protein</topology>
    </subcellularLocation>
</comment>
<accession>A0A8C2YNG4</accession>
<comment type="catalytic activity">
    <reaction evidence="28">
        <text>dopamine(out) = dopamine(in)</text>
        <dbReference type="Rhea" id="RHEA:73863"/>
        <dbReference type="ChEBI" id="CHEBI:59905"/>
    </reaction>
</comment>
<keyword evidence="6" id="KW-1134">Transmembrane beta strand</keyword>
<evidence type="ECO:0000256" key="24">
    <source>
        <dbReference type="ARBA" id="ARBA00024631"/>
    </source>
</evidence>
<name>A0A8C2YNG4_CHILA</name>
<dbReference type="CDD" id="cd07306">
    <property type="entry name" value="Porin3_VDAC"/>
    <property type="match status" value="1"/>
</dbReference>
<keyword evidence="8" id="KW-1017">Isopeptide bond</keyword>
<keyword evidence="20" id="KW-0496">Mitochondrion</keyword>
<protein>
    <recommendedName>
        <fullName evidence="35">Non-selective voltage-gated ion channel VDAC1</fullName>
    </recommendedName>
    <alternativeName>
        <fullName evidence="36">Voltage-dependent anion-selective channel protein 1</fullName>
    </alternativeName>
</protein>
<dbReference type="GO" id="GO:0005741">
    <property type="term" value="C:mitochondrial outer membrane"/>
    <property type="evidence" value="ECO:0007669"/>
    <property type="project" value="UniProtKB-SubCell"/>
</dbReference>
<evidence type="ECO:0000256" key="20">
    <source>
        <dbReference type="ARBA" id="ARBA00023128"/>
    </source>
</evidence>
<keyword evidence="39" id="KW-1185">Reference proteome</keyword>
<evidence type="ECO:0000256" key="25">
    <source>
        <dbReference type="ARBA" id="ARBA00034269"/>
    </source>
</evidence>
<keyword evidence="11" id="KW-0053">Apoptosis</keyword>
<comment type="catalytic activity">
    <reaction evidence="30">
        <text>L-glutamate(out) = L-glutamate(in)</text>
        <dbReference type="Rhea" id="RHEA:66336"/>
        <dbReference type="ChEBI" id="CHEBI:29985"/>
    </reaction>
</comment>
<evidence type="ECO:0000256" key="33">
    <source>
        <dbReference type="ARBA" id="ARBA00044897"/>
    </source>
</evidence>
<organism evidence="38 39">
    <name type="scientific">Chinchilla lanigera</name>
    <name type="common">Long-tailed chinchilla</name>
    <name type="synonym">Chinchilla villidera</name>
    <dbReference type="NCBI Taxonomy" id="34839"/>
    <lineage>
        <taxon>Eukaryota</taxon>
        <taxon>Metazoa</taxon>
        <taxon>Chordata</taxon>
        <taxon>Craniata</taxon>
        <taxon>Vertebrata</taxon>
        <taxon>Euteleostomi</taxon>
        <taxon>Mammalia</taxon>
        <taxon>Eutheria</taxon>
        <taxon>Euarchontoglires</taxon>
        <taxon>Glires</taxon>
        <taxon>Rodentia</taxon>
        <taxon>Hystricomorpha</taxon>
        <taxon>Chinchillidae</taxon>
        <taxon>Chinchilla</taxon>
    </lineage>
</organism>
<dbReference type="GeneTree" id="ENSGT00950000182869"/>
<comment type="catalytic activity">
    <reaction evidence="26">
        <text>K(+)(in) = K(+)(out)</text>
        <dbReference type="Rhea" id="RHEA:29463"/>
        <dbReference type="ChEBI" id="CHEBI:29103"/>
    </reaction>
</comment>
<evidence type="ECO:0000256" key="23">
    <source>
        <dbReference type="ARBA" id="ARBA00024479"/>
    </source>
</evidence>
<dbReference type="GO" id="GO:0005524">
    <property type="term" value="F:ATP binding"/>
    <property type="evidence" value="ECO:0007669"/>
    <property type="project" value="UniProtKB-KW"/>
</dbReference>
<keyword evidence="9" id="KW-0597">Phosphoprotein</keyword>
<evidence type="ECO:0000256" key="19">
    <source>
        <dbReference type="ARBA" id="ARBA00023114"/>
    </source>
</evidence>
<dbReference type="Proteomes" id="UP000694398">
    <property type="component" value="Unassembled WGS sequence"/>
</dbReference>
<dbReference type="GO" id="GO:0015288">
    <property type="term" value="F:porin activity"/>
    <property type="evidence" value="ECO:0007669"/>
    <property type="project" value="UniProtKB-KW"/>
</dbReference>
<evidence type="ECO:0000256" key="28">
    <source>
        <dbReference type="ARBA" id="ARBA00036483"/>
    </source>
</evidence>
<comment type="function">
    <text evidence="34">Catalyzes the scrambling of phospholipids across the outer mitochondrial membrane; the mechanism is unrelated to channel activity and is capable of translocating both anionic and zwitterionic phospholipids.</text>
</comment>
<dbReference type="GO" id="GO:0006915">
    <property type="term" value="P:apoptotic process"/>
    <property type="evidence" value="ECO:0007669"/>
    <property type="project" value="UniProtKB-KW"/>
</dbReference>
<evidence type="ECO:0000256" key="32">
    <source>
        <dbReference type="ARBA" id="ARBA00044892"/>
    </source>
</evidence>
<comment type="subunit">
    <text evidence="37">Homodimer and homotrimer; in response to cyclic AMP or calcium; oligomerization is required for scramblase activity. Component of the mitochondrial permeability transition pore complex (mPTPC), at least composed of SPG7, VDAC1 and PPIF. Interacts with SPG7, NIPSNAP2 and SLC25A30. Interacts with hexokinases including HK1. The HK1-VDAC1 complex interacts with ATF2. Interacts with BCL2L1. Interacts with BAK1. Interacts with RTL10/BOP (via BH3 domain). Interacts with amyloid-beta and APP; induces VDAC1 dephosphorylation. Interacts with TMEM41B. Interacts with BCAP31. Interacts with HSPA9; this interaction couples ITPR1 to VDAC1.</text>
</comment>
<dbReference type="InterPro" id="IPR027246">
    <property type="entry name" value="Porin_Euk/Tom40"/>
</dbReference>
<evidence type="ECO:0000256" key="13">
    <source>
        <dbReference type="ARBA" id="ARBA00022787"/>
    </source>
</evidence>
<evidence type="ECO:0000256" key="12">
    <source>
        <dbReference type="ARBA" id="ARBA00022741"/>
    </source>
</evidence>
<comment type="catalytic activity">
    <reaction evidence="27">
        <text>Na(+)(in) = Na(+)(out)</text>
        <dbReference type="Rhea" id="RHEA:34963"/>
        <dbReference type="ChEBI" id="CHEBI:29101"/>
    </reaction>
</comment>
<evidence type="ECO:0000256" key="7">
    <source>
        <dbReference type="ARBA" id="ARBA00022475"/>
    </source>
</evidence>
<evidence type="ECO:0000313" key="38">
    <source>
        <dbReference type="Ensembl" id="ENSCLAP00000011569.1"/>
    </source>
</evidence>
<evidence type="ECO:0000256" key="26">
    <source>
        <dbReference type="ARBA" id="ARBA00034430"/>
    </source>
</evidence>
<evidence type="ECO:0000256" key="29">
    <source>
        <dbReference type="ARBA" id="ARBA00036634"/>
    </source>
</evidence>
<evidence type="ECO:0000256" key="5">
    <source>
        <dbReference type="ARBA" id="ARBA00022448"/>
    </source>
</evidence>
<sequence>QSRAPPLPSRRWPCLPGTPTLANLGYGFGLIKLDMKTKGYGFGLIKLDMKTKSENGLEFTSSETTKVTGSVESKYRWMEDGLTSTEKENMDNALRTEIAMEGQPARGLKLTSNSSFLPNAGEKNAKIKTGYKREHINLGCDVDFDITGPSICGALVLVTQSNFAAGYKTDEFQLHTNVNEGTEFGGSIQQKVNKKLERAVNLAWTAGNSNTRFGIAATRTGLGYTQTLKPGIKPTLSAPLDGRNVDAGGRKHGLGLEFQA</sequence>
<keyword evidence="7" id="KW-1003">Cell membrane</keyword>
<reference evidence="38" key="1">
    <citation type="submission" date="2025-08" db="UniProtKB">
        <authorList>
            <consortium name="Ensembl"/>
        </authorList>
    </citation>
    <scope>IDENTIFICATION</scope>
</reference>
<evidence type="ECO:0000256" key="30">
    <source>
        <dbReference type="ARBA" id="ARBA00036683"/>
    </source>
</evidence>
<evidence type="ECO:0000256" key="2">
    <source>
        <dbReference type="ARBA" id="ARBA00004374"/>
    </source>
</evidence>
<evidence type="ECO:0000256" key="4">
    <source>
        <dbReference type="ARBA" id="ARBA00007780"/>
    </source>
</evidence>
<comment type="catalytic activity">
    <reaction evidence="25">
        <text>Mg(2+)(in) = Mg(2+)(out)</text>
        <dbReference type="Rhea" id="RHEA:29827"/>
        <dbReference type="ChEBI" id="CHEBI:18420"/>
    </reaction>
</comment>
<keyword evidence="18" id="KW-0406">Ion transport</keyword>
<evidence type="ECO:0000256" key="31">
    <source>
        <dbReference type="ARBA" id="ARBA00036778"/>
    </source>
</evidence>
<dbReference type="PANTHER" id="PTHR11743:SF13">
    <property type="entry name" value="VOLTAGE-DEPENDENT ANION-SELECTIVE CHANNEL PROTEIN 1"/>
    <property type="match status" value="1"/>
</dbReference>
<evidence type="ECO:0000256" key="9">
    <source>
        <dbReference type="ARBA" id="ARBA00022553"/>
    </source>
</evidence>
<keyword evidence="14" id="KW-0067">ATP-binding</keyword>
<comment type="similarity">
    <text evidence="4">Belongs to the eukaryotic mitochondrial porin family.</text>
</comment>
<dbReference type="AlphaFoldDB" id="A0A8C2YNG4"/>
<evidence type="ECO:0000256" key="35">
    <source>
        <dbReference type="ARBA" id="ARBA00044987"/>
    </source>
</evidence>
<keyword evidence="17" id="KW-0520">NAD</keyword>
<comment type="catalytic activity">
    <reaction evidence="32">
        <text>Fe(III)-[cytochrome c](out) = Fe(III)-[cytochrome c](in)</text>
        <dbReference type="Rhea" id="RHEA:79311"/>
        <dbReference type="Rhea" id="RHEA-COMP:14399"/>
        <dbReference type="ChEBI" id="CHEBI:29034"/>
    </reaction>
</comment>
<keyword evidence="5" id="KW-0813">Transport</keyword>
<keyword evidence="21" id="KW-0472">Membrane</keyword>
<comment type="catalytic activity">
    <reaction evidence="31">
        <text>acetylcholine(in) = acetylcholine(out)</text>
        <dbReference type="Rhea" id="RHEA:74663"/>
        <dbReference type="ChEBI" id="CHEBI:15355"/>
    </reaction>
</comment>
<evidence type="ECO:0000256" key="37">
    <source>
        <dbReference type="ARBA" id="ARBA00046417"/>
    </source>
</evidence>
<comment type="catalytic activity">
    <reaction evidence="33">
        <text>ATP(in) = ATP(out)</text>
        <dbReference type="Rhea" id="RHEA:75687"/>
        <dbReference type="ChEBI" id="CHEBI:30616"/>
    </reaction>
</comment>
<dbReference type="InterPro" id="IPR001925">
    <property type="entry name" value="Porin_Euk"/>
</dbReference>
<evidence type="ECO:0000256" key="10">
    <source>
        <dbReference type="ARBA" id="ARBA00022692"/>
    </source>
</evidence>
<dbReference type="GO" id="GO:0045121">
    <property type="term" value="C:membrane raft"/>
    <property type="evidence" value="ECO:0007669"/>
    <property type="project" value="UniProtKB-SubCell"/>
</dbReference>
<evidence type="ECO:0000256" key="11">
    <source>
        <dbReference type="ARBA" id="ARBA00022703"/>
    </source>
</evidence>
<evidence type="ECO:0000256" key="18">
    <source>
        <dbReference type="ARBA" id="ARBA00023065"/>
    </source>
</evidence>
<evidence type="ECO:0000256" key="1">
    <source>
        <dbReference type="ARBA" id="ARBA00004314"/>
    </source>
</evidence>
<reference evidence="38" key="2">
    <citation type="submission" date="2025-09" db="UniProtKB">
        <authorList>
            <consortium name="Ensembl"/>
        </authorList>
    </citation>
    <scope>IDENTIFICATION</scope>
</reference>
<evidence type="ECO:0000256" key="16">
    <source>
        <dbReference type="ARBA" id="ARBA00022990"/>
    </source>
</evidence>
<evidence type="ECO:0000313" key="39">
    <source>
        <dbReference type="Proteomes" id="UP000694398"/>
    </source>
</evidence>
<dbReference type="GO" id="GO:0046930">
    <property type="term" value="C:pore complex"/>
    <property type="evidence" value="ECO:0007669"/>
    <property type="project" value="UniProtKB-KW"/>
</dbReference>
<dbReference type="PANTHER" id="PTHR11743">
    <property type="entry name" value="VOLTAGE-DEPENDENT ANION-SELECTIVE CHANNEL"/>
    <property type="match status" value="1"/>
</dbReference>
<keyword evidence="10" id="KW-0812">Transmembrane</keyword>
<dbReference type="Ensembl" id="ENSCLAT00000011706.1">
    <property type="protein sequence ID" value="ENSCLAP00000011569.1"/>
    <property type="gene ID" value="ENSCLAG00000007975.1"/>
</dbReference>
<comment type="catalytic activity">
    <reaction evidence="22">
        <text>chloride(in) = chloride(out)</text>
        <dbReference type="Rhea" id="RHEA:29823"/>
        <dbReference type="ChEBI" id="CHEBI:17996"/>
    </reaction>
</comment>
<evidence type="ECO:0000256" key="36">
    <source>
        <dbReference type="ARBA" id="ARBA00045025"/>
    </source>
</evidence>
<keyword evidence="12" id="KW-0547">Nucleotide-binding</keyword>
<dbReference type="InterPro" id="IPR023614">
    <property type="entry name" value="Porin_dom_sf"/>
</dbReference>
<keyword evidence="19" id="KW-0626">Porin</keyword>
<dbReference type="Pfam" id="PF01459">
    <property type="entry name" value="Porin_3"/>
    <property type="match status" value="1"/>
</dbReference>
<comment type="catalytic activity">
    <reaction evidence="24">
        <text>a 1,2-diacyl-sn-glycero-3-phosphocholine(in) = a 1,2-diacyl-sn-glycero-3-phosphocholine(out)</text>
        <dbReference type="Rhea" id="RHEA:38571"/>
        <dbReference type="ChEBI" id="CHEBI:57643"/>
    </reaction>
</comment>
<dbReference type="GO" id="GO:0008308">
    <property type="term" value="F:voltage-gated monoatomic anion channel activity"/>
    <property type="evidence" value="ECO:0007669"/>
    <property type="project" value="InterPro"/>
</dbReference>
<evidence type="ECO:0000256" key="6">
    <source>
        <dbReference type="ARBA" id="ARBA00022452"/>
    </source>
</evidence>
<evidence type="ECO:0000256" key="17">
    <source>
        <dbReference type="ARBA" id="ARBA00023027"/>
    </source>
</evidence>
<keyword evidence="13" id="KW-1000">Mitochondrion outer membrane</keyword>
<keyword evidence="15" id="KW-0832">Ubl conjugation</keyword>
<evidence type="ECO:0000256" key="27">
    <source>
        <dbReference type="ARBA" id="ARBA00036239"/>
    </source>
</evidence>
<dbReference type="GO" id="GO:0005886">
    <property type="term" value="C:plasma membrane"/>
    <property type="evidence" value="ECO:0007669"/>
    <property type="project" value="UniProtKB-SubCell"/>
</dbReference>
<evidence type="ECO:0000256" key="3">
    <source>
        <dbReference type="ARBA" id="ARBA00004651"/>
    </source>
</evidence>
<keyword evidence="16" id="KW-0007">Acetylation</keyword>
<proteinExistence type="inferred from homology"/>
<evidence type="ECO:0000256" key="15">
    <source>
        <dbReference type="ARBA" id="ARBA00022843"/>
    </source>
</evidence>